<gene>
    <name evidence="3" type="ORF">BST23_24395</name>
</gene>
<protein>
    <submittedName>
        <fullName evidence="3">Nitroreductase</fullName>
    </submittedName>
</protein>
<comment type="caution">
    <text evidence="3">The sequence shown here is derived from an EMBL/GenBank/DDBJ whole genome shotgun (WGS) entry which is preliminary data.</text>
</comment>
<dbReference type="GO" id="GO:0005886">
    <property type="term" value="C:plasma membrane"/>
    <property type="evidence" value="ECO:0007669"/>
    <property type="project" value="TreeGrafter"/>
</dbReference>
<dbReference type="GO" id="GO:0016491">
    <property type="term" value="F:oxidoreductase activity"/>
    <property type="evidence" value="ECO:0007669"/>
    <property type="project" value="InterPro"/>
</dbReference>
<evidence type="ECO:0000313" key="3">
    <source>
        <dbReference type="EMBL" id="ORA59376.1"/>
    </source>
</evidence>
<reference evidence="3 4" key="1">
    <citation type="submission" date="2017-02" db="EMBL/GenBank/DDBJ databases">
        <title>The new phylogeny of genus Mycobacterium.</title>
        <authorList>
            <person name="Tortoli E."/>
            <person name="Trovato A."/>
            <person name="Cirillo D.M."/>
        </authorList>
    </citation>
    <scope>NUCLEOTIDE SEQUENCE [LARGE SCALE GENOMIC DNA]</scope>
    <source>
        <strain evidence="3 4">FI-09383</strain>
    </source>
</reference>
<dbReference type="RefSeq" id="WP_046753927.1">
    <property type="nucleotide sequence ID" value="NZ_JBCGVB010000004.1"/>
</dbReference>
<evidence type="ECO:0000256" key="2">
    <source>
        <dbReference type="ARBA" id="ARBA00049106"/>
    </source>
</evidence>
<proteinExistence type="inferred from homology"/>
<name>A0A0M2ZF19_9MYCO</name>
<dbReference type="EMBL" id="MVHP01000044">
    <property type="protein sequence ID" value="ORA59376.1"/>
    <property type="molecule type" value="Genomic_DNA"/>
</dbReference>
<comment type="catalytic activity">
    <reaction evidence="2">
        <text>oxidized coenzyme F420-(gamma-L-Glu)(n) + a quinol + H(+) = reduced coenzyme F420-(gamma-L-Glu)(n) + a quinone</text>
        <dbReference type="Rhea" id="RHEA:39663"/>
        <dbReference type="Rhea" id="RHEA-COMP:12939"/>
        <dbReference type="Rhea" id="RHEA-COMP:14378"/>
        <dbReference type="ChEBI" id="CHEBI:15378"/>
        <dbReference type="ChEBI" id="CHEBI:24646"/>
        <dbReference type="ChEBI" id="CHEBI:132124"/>
        <dbReference type="ChEBI" id="CHEBI:133980"/>
        <dbReference type="ChEBI" id="CHEBI:139511"/>
    </reaction>
</comment>
<comment type="similarity">
    <text evidence="1">Belongs to the F420H(2)-dependent quinone reductase family.</text>
</comment>
<dbReference type="GO" id="GO:0070967">
    <property type="term" value="F:coenzyme F420 binding"/>
    <property type="evidence" value="ECO:0007669"/>
    <property type="project" value="TreeGrafter"/>
</dbReference>
<dbReference type="Gene3D" id="2.30.110.10">
    <property type="entry name" value="Electron Transport, Fmn-binding Protein, Chain A"/>
    <property type="match status" value="1"/>
</dbReference>
<dbReference type="PANTHER" id="PTHR39428">
    <property type="entry name" value="F420H(2)-DEPENDENT QUINONE REDUCTASE RV1261C"/>
    <property type="match status" value="1"/>
</dbReference>
<dbReference type="STRING" id="81858.BST23_24395"/>
<dbReference type="PANTHER" id="PTHR39428:SF3">
    <property type="entry name" value="DEAZAFLAVIN-DEPENDENT NITROREDUCTASE"/>
    <property type="match status" value="1"/>
</dbReference>
<sequence>MDPTKKPKQLNSPIVSTVMKYAGKAHVWVYRRTGGRVGANWRVGAGFKKPVPTLLLEHIGRKSGRRLVSPLVFIRDGDDVIVVASQGGRDTDPQWYRNLVANPDAYIEIGSERRPVRAVTATPEQRARLWPKLVEAYADFDTYQAWADREIPVVILQPR</sequence>
<dbReference type="InterPro" id="IPR004378">
    <property type="entry name" value="F420H2_quin_Rdtase"/>
</dbReference>
<accession>A0A0M2ZF19</accession>
<dbReference type="InterPro" id="IPR012349">
    <property type="entry name" value="Split_barrel_FMN-bd"/>
</dbReference>
<dbReference type="Proteomes" id="UP000192772">
    <property type="component" value="Unassembled WGS sequence"/>
</dbReference>
<dbReference type="OrthoDB" id="8225825at2"/>
<dbReference type="Pfam" id="PF04075">
    <property type="entry name" value="F420H2_quin_red"/>
    <property type="match status" value="1"/>
</dbReference>
<dbReference type="SUPFAM" id="SSF50475">
    <property type="entry name" value="FMN-binding split barrel"/>
    <property type="match status" value="1"/>
</dbReference>
<evidence type="ECO:0000313" key="4">
    <source>
        <dbReference type="Proteomes" id="UP000192772"/>
    </source>
</evidence>
<dbReference type="AlphaFoldDB" id="A0A0M2ZF19"/>
<organism evidence="3 4">
    <name type="scientific">Mycolicibacterium elephantis</name>
    <dbReference type="NCBI Taxonomy" id="81858"/>
    <lineage>
        <taxon>Bacteria</taxon>
        <taxon>Bacillati</taxon>
        <taxon>Actinomycetota</taxon>
        <taxon>Actinomycetes</taxon>
        <taxon>Mycobacteriales</taxon>
        <taxon>Mycobacteriaceae</taxon>
        <taxon>Mycolicibacterium</taxon>
    </lineage>
</organism>
<dbReference type="NCBIfam" id="TIGR00026">
    <property type="entry name" value="hi_GC_TIGR00026"/>
    <property type="match status" value="1"/>
</dbReference>
<evidence type="ECO:0000256" key="1">
    <source>
        <dbReference type="ARBA" id="ARBA00008710"/>
    </source>
</evidence>
<accession>A0A1A0QIH7</accession>